<protein>
    <recommendedName>
        <fullName evidence="2">PhoD-like phosphatase metallophosphatase domain-containing protein</fullName>
    </recommendedName>
</protein>
<dbReference type="Proteomes" id="UP001501757">
    <property type="component" value="Unassembled WGS sequence"/>
</dbReference>
<organism evidence="3 4">
    <name type="scientific">Bowmanella denitrificans</name>
    <dbReference type="NCBI Taxonomy" id="366582"/>
    <lineage>
        <taxon>Bacteria</taxon>
        <taxon>Pseudomonadati</taxon>
        <taxon>Pseudomonadota</taxon>
        <taxon>Gammaproteobacteria</taxon>
        <taxon>Alteromonadales</taxon>
        <taxon>Alteromonadaceae</taxon>
        <taxon>Bowmanella</taxon>
    </lineage>
</organism>
<comment type="caution">
    <text evidence="3">The sequence shown here is derived from an EMBL/GenBank/DDBJ whole genome shotgun (WGS) entry which is preliminary data.</text>
</comment>
<keyword evidence="4" id="KW-1185">Reference proteome</keyword>
<dbReference type="EMBL" id="BAAAEI010000028">
    <property type="protein sequence ID" value="GAA0372343.1"/>
    <property type="molecule type" value="Genomic_DNA"/>
</dbReference>
<dbReference type="Pfam" id="PF09423">
    <property type="entry name" value="PhoD"/>
    <property type="match status" value="1"/>
</dbReference>
<feature type="chain" id="PRO_5047163410" description="PhoD-like phosphatase metallophosphatase domain-containing protein" evidence="1">
    <location>
        <begin position="20"/>
        <end position="349"/>
    </location>
</feature>
<dbReference type="InterPro" id="IPR018946">
    <property type="entry name" value="PhoD-like_MPP"/>
</dbReference>
<dbReference type="InterPro" id="IPR029052">
    <property type="entry name" value="Metallo-depent_PP-like"/>
</dbReference>
<reference evidence="3 4" key="1">
    <citation type="journal article" date="2019" name="Int. J. Syst. Evol. Microbiol.">
        <title>The Global Catalogue of Microorganisms (GCM) 10K type strain sequencing project: providing services to taxonomists for standard genome sequencing and annotation.</title>
        <authorList>
            <consortium name="The Broad Institute Genomics Platform"/>
            <consortium name="The Broad Institute Genome Sequencing Center for Infectious Disease"/>
            <person name="Wu L."/>
            <person name="Ma J."/>
        </authorList>
    </citation>
    <scope>NUCLEOTIDE SEQUENCE [LARGE SCALE GENOMIC DNA]</scope>
    <source>
        <strain evidence="3 4">JCM 13378</strain>
    </source>
</reference>
<evidence type="ECO:0000259" key="2">
    <source>
        <dbReference type="Pfam" id="PF09423"/>
    </source>
</evidence>
<feature type="domain" description="PhoD-like phosphatase metallophosphatase" evidence="2">
    <location>
        <begin position="38"/>
        <end position="290"/>
    </location>
</feature>
<dbReference type="PROSITE" id="PS51257">
    <property type="entry name" value="PROKAR_LIPOPROTEIN"/>
    <property type="match status" value="1"/>
</dbReference>
<dbReference type="InterPro" id="IPR038607">
    <property type="entry name" value="PhoD-like_sf"/>
</dbReference>
<evidence type="ECO:0000313" key="3">
    <source>
        <dbReference type="EMBL" id="GAA0372343.1"/>
    </source>
</evidence>
<evidence type="ECO:0000256" key="1">
    <source>
        <dbReference type="SAM" id="SignalP"/>
    </source>
</evidence>
<evidence type="ECO:0000313" key="4">
    <source>
        <dbReference type="Proteomes" id="UP001501757"/>
    </source>
</evidence>
<dbReference type="Gene3D" id="3.60.21.70">
    <property type="entry name" value="PhoD-like phosphatase"/>
    <property type="match status" value="1"/>
</dbReference>
<dbReference type="PANTHER" id="PTHR33987">
    <property type="entry name" value="CALCINEURIN-LIKE METALLO-PHOSPHOESTERASE SUPERFAMILY PROTEIN"/>
    <property type="match status" value="1"/>
</dbReference>
<dbReference type="CDD" id="cd07389">
    <property type="entry name" value="MPP_PhoD"/>
    <property type="match status" value="1"/>
</dbReference>
<sequence length="349" mass="39805">MYKPILFCFTLLLSCQVSAGAPTKILFGSCAKQDKPIPILNAINAEQADLFMFLGDNIYGDTEDMALLAAKYQQLGNNPGFKQLRANTPLIAIWDDHDYGENDAGREYPMKEASRRIMLDFWQEPMDSPRRRQSDGIYTSYTYGQGQGQQIIRVIMPDLRWNRAALPHVSEGEYESKRKPANMGPYQQNQENNASMLGEHQWQWLEQELKKPAAIRIIASSLQLLPQFTGWEAWANFPADRNRLLRLIRTAKLNGVMIVSGDTHWGELSLVEQGLDYPLWEITSSGLTEKWKAVSPNQHRQGDFTHEVNYGFLEIDWQADDPVIHFGLRDVNGQQVIGRTIRLSAISPY</sequence>
<gene>
    <name evidence="3" type="ORF">GCM10009092_40750</name>
</gene>
<dbReference type="SUPFAM" id="SSF56300">
    <property type="entry name" value="Metallo-dependent phosphatases"/>
    <property type="match status" value="1"/>
</dbReference>
<feature type="signal peptide" evidence="1">
    <location>
        <begin position="1"/>
        <end position="19"/>
    </location>
</feature>
<dbReference type="RefSeq" id="WP_343847285.1">
    <property type="nucleotide sequence ID" value="NZ_BAAAEI010000028.1"/>
</dbReference>
<keyword evidence="1" id="KW-0732">Signal</keyword>
<name>A0ABN0XTB1_9ALTE</name>
<proteinExistence type="predicted"/>
<accession>A0ABN0XTB1</accession>
<dbReference type="PANTHER" id="PTHR33987:SF1">
    <property type="entry name" value="CALCINEURIN-LIKE METALLO-PHOSPHOESTERASE SUPERFAMILY PROTEIN"/>
    <property type="match status" value="1"/>
</dbReference>